<proteinExistence type="predicted"/>
<name>A0A6S6S9Y2_9BACT</name>
<gene>
    <name evidence="2" type="ORF">HELGO_WM37740</name>
</gene>
<dbReference type="Gene3D" id="3.40.50.300">
    <property type="entry name" value="P-loop containing nucleotide triphosphate hydrolases"/>
    <property type="match status" value="1"/>
</dbReference>
<dbReference type="PANTHER" id="PTHR46312:SF2">
    <property type="entry name" value="NUCLEOTIDE-BINDING OLIGOMERIZATION DOMAIN-CONTAINING PROTEIN 2-LIKE"/>
    <property type="match status" value="1"/>
</dbReference>
<dbReference type="Pfam" id="PF21941">
    <property type="entry name" value="SMEK_N"/>
    <property type="match status" value="1"/>
</dbReference>
<reference evidence="2" key="1">
    <citation type="submission" date="2020-01" db="EMBL/GenBank/DDBJ databases">
        <authorList>
            <person name="Meier V. D."/>
            <person name="Meier V D."/>
        </authorList>
    </citation>
    <scope>NUCLEOTIDE SEQUENCE</scope>
    <source>
        <strain evidence="2">HLG_WM_MAG_03</strain>
    </source>
</reference>
<dbReference type="InterPro" id="IPR027417">
    <property type="entry name" value="P-loop_NTPase"/>
</dbReference>
<dbReference type="SUPFAM" id="SSF52540">
    <property type="entry name" value="P-loop containing nucleoside triphosphate hydrolases"/>
    <property type="match status" value="1"/>
</dbReference>
<accession>A0A6S6S9Y2</accession>
<dbReference type="EMBL" id="CACVAR010000153">
    <property type="protein sequence ID" value="CAA6806693.1"/>
    <property type="molecule type" value="Genomic_DNA"/>
</dbReference>
<dbReference type="PROSITE" id="PS50837">
    <property type="entry name" value="NACHT"/>
    <property type="match status" value="1"/>
</dbReference>
<sequence length="866" mass="102543">MNRDLYYSYIDEKLHILAHRITTNGKLNMLHLHLHSENFYLHFFNLLYGYNLENLNDVSQNVEAIDLIDYQKKVMIQVSSTSTKQKIESALNKDKLKEYVGYEFKFISIAKDATDLRGKTYKNPNSIKFDPPKDIYDIRFFLNTISSLDIEKLKKIHDFIHQELGDGNQNRFTPNILKDKYLNKFNEIKLLINSTSKPIEHIFINLAIIKDKKEKKENNKLISRDAFLSSYEEIHKPKEPIEIKDLIDTSKKSLIYGKAGIGKTTLCKYISYMWAKGELYQEFEYVIYISLREWKNRGLKGAIKDNYYSQDDEDITLDIKDKSQNILFLFDGYDELDSDRKKLLRDEIDKYSLTDYIITTRPYGYQRSDFRVDEQFETIGFTDENVDNYIDNFFDKDANKKSQSLKSYLESNISIKHIAYIPLMLEMICSLWDKEELDNNLTMTELYSESIENMFFEYTEKNGTAYIQDKEEEIFNYLGKIAFEGLKQQTILLDKNIIKEKRTFFSDYVLKAGFLNDGEAKNSNPLRNSYQFPHLTFQEYFAALYVSNLSQEEQSEIIRDWKFYPHMQMFFAFWGGLIEDKEFLIGGIQSEPKDLIGFFEFDLVLRVSEEVDKKLTKDFLFWVEHLSQKIDSDYKHFIDNFFIKLNSLDKIFVEEVLKNFSLFKDNILMYIIDKIILIGYENEMIMNLLLDFVYTDTSNNSKALVGYSLVFHEFKNICIDYDELEEYLDDVAFEYSDKYFMGFAGYEAYKSIEELEDICELTSNLEEILSKYDDYYPIINLITNENVDFKDLMGLIDGKRFLQELITLVTVENIYDYFLYKKFPLFIINKKLLTIENGNQISTQIEVDEVRLNEIRMLHKGDSLDD</sequence>
<protein>
    <recommendedName>
        <fullName evidence="1">NACHT domain-containing protein</fullName>
    </recommendedName>
</protein>
<dbReference type="NCBIfam" id="NF033859">
    <property type="entry name" value="SMEK_N"/>
    <property type="match status" value="1"/>
</dbReference>
<dbReference type="InterPro" id="IPR047740">
    <property type="entry name" value="SMEK_dom"/>
</dbReference>
<feature type="domain" description="NACHT" evidence="1">
    <location>
        <begin position="251"/>
        <end position="362"/>
    </location>
</feature>
<dbReference type="InterPro" id="IPR007111">
    <property type="entry name" value="NACHT_NTPase"/>
</dbReference>
<dbReference type="Pfam" id="PF05729">
    <property type="entry name" value="NACHT"/>
    <property type="match status" value="1"/>
</dbReference>
<evidence type="ECO:0000313" key="2">
    <source>
        <dbReference type="EMBL" id="CAA6806693.1"/>
    </source>
</evidence>
<organism evidence="2">
    <name type="scientific">uncultured Sulfurovum sp</name>
    <dbReference type="NCBI Taxonomy" id="269237"/>
    <lineage>
        <taxon>Bacteria</taxon>
        <taxon>Pseudomonadati</taxon>
        <taxon>Campylobacterota</taxon>
        <taxon>Epsilonproteobacteria</taxon>
        <taxon>Campylobacterales</taxon>
        <taxon>Sulfurovaceae</taxon>
        <taxon>Sulfurovum</taxon>
        <taxon>environmental samples</taxon>
    </lineage>
</organism>
<evidence type="ECO:0000259" key="1">
    <source>
        <dbReference type="PROSITE" id="PS50837"/>
    </source>
</evidence>
<dbReference type="PANTHER" id="PTHR46312">
    <property type="entry name" value="NACHT DOMAIN-CONTAINING PROTEIN"/>
    <property type="match status" value="1"/>
</dbReference>
<dbReference type="AlphaFoldDB" id="A0A6S6S9Y2"/>